<evidence type="ECO:0000313" key="5">
    <source>
        <dbReference type="EMBL" id="RLE50663.1"/>
    </source>
</evidence>
<keyword evidence="2 6" id="KW-0378">Hydrolase</keyword>
<gene>
    <name evidence="5" type="ORF">DRJ31_00505</name>
    <name evidence="6" type="ORF">DRJ33_01055</name>
</gene>
<feature type="short sequence motif" description="Histidine triad motif" evidence="3">
    <location>
        <begin position="116"/>
        <end position="120"/>
    </location>
</feature>
<dbReference type="PROSITE" id="PS00892">
    <property type="entry name" value="HIT_1"/>
    <property type="match status" value="1"/>
</dbReference>
<dbReference type="AlphaFoldDB" id="A0A497F288"/>
<dbReference type="InterPro" id="IPR039383">
    <property type="entry name" value="FHIT"/>
</dbReference>
<name>A0A497F288_9CREN</name>
<dbReference type="PANTHER" id="PTHR42997:SF1">
    <property type="entry name" value="AP-4-A PHOSPHORYLASE"/>
    <property type="match status" value="1"/>
</dbReference>
<keyword evidence="1" id="KW-0547">Nucleotide-binding</keyword>
<reference evidence="7 8" key="1">
    <citation type="submission" date="2018-06" db="EMBL/GenBank/DDBJ databases">
        <title>Extensive metabolic versatility and redundancy in microbially diverse, dynamic hydrothermal sediments.</title>
        <authorList>
            <person name="Dombrowski N."/>
            <person name="Teske A."/>
            <person name="Baker B.J."/>
        </authorList>
    </citation>
    <scope>NUCLEOTIDE SEQUENCE [LARGE SCALE GENOMIC DNA]</scope>
    <source>
        <strain evidence="6">B34_G17</strain>
        <strain evidence="5">B66_G16</strain>
    </source>
</reference>
<dbReference type="PROSITE" id="PS51084">
    <property type="entry name" value="HIT_2"/>
    <property type="match status" value="1"/>
</dbReference>
<dbReference type="GO" id="GO:0000166">
    <property type="term" value="F:nucleotide binding"/>
    <property type="evidence" value="ECO:0007669"/>
    <property type="project" value="UniProtKB-KW"/>
</dbReference>
<evidence type="ECO:0000313" key="8">
    <source>
        <dbReference type="Proteomes" id="UP000278475"/>
    </source>
</evidence>
<accession>A0A497F288</accession>
<dbReference type="InterPro" id="IPR036265">
    <property type="entry name" value="HIT-like_sf"/>
</dbReference>
<dbReference type="EMBL" id="QMQX01000011">
    <property type="protein sequence ID" value="RLE53419.1"/>
    <property type="molecule type" value="Genomic_DNA"/>
</dbReference>
<dbReference type="InterPro" id="IPR011146">
    <property type="entry name" value="HIT-like"/>
</dbReference>
<evidence type="ECO:0000313" key="7">
    <source>
        <dbReference type="Proteomes" id="UP000272051"/>
    </source>
</evidence>
<evidence type="ECO:0000259" key="4">
    <source>
        <dbReference type="PROSITE" id="PS51084"/>
    </source>
</evidence>
<proteinExistence type="predicted"/>
<dbReference type="InterPro" id="IPR019808">
    <property type="entry name" value="Histidine_triad_CS"/>
</dbReference>
<dbReference type="GO" id="GO:0016787">
    <property type="term" value="F:hydrolase activity"/>
    <property type="evidence" value="ECO:0007669"/>
    <property type="project" value="UniProtKB-KW"/>
</dbReference>
<dbReference type="Proteomes" id="UP000278475">
    <property type="component" value="Unassembled WGS sequence"/>
</dbReference>
<dbReference type="PANTHER" id="PTHR42997">
    <property type="entry name" value="HIT FAMILY HYDROLASE"/>
    <property type="match status" value="1"/>
</dbReference>
<evidence type="ECO:0000256" key="2">
    <source>
        <dbReference type="ARBA" id="ARBA00022801"/>
    </source>
</evidence>
<dbReference type="CDD" id="cd01275">
    <property type="entry name" value="FHIT"/>
    <property type="match status" value="1"/>
</dbReference>
<dbReference type="SUPFAM" id="SSF54197">
    <property type="entry name" value="HIT-like"/>
    <property type="match status" value="1"/>
</dbReference>
<organism evidence="6 7">
    <name type="scientific">Thermoproteota archaeon</name>
    <dbReference type="NCBI Taxonomy" id="2056631"/>
    <lineage>
        <taxon>Archaea</taxon>
        <taxon>Thermoproteota</taxon>
    </lineage>
</organism>
<dbReference type="Pfam" id="PF01230">
    <property type="entry name" value="HIT"/>
    <property type="match status" value="1"/>
</dbReference>
<comment type="caution">
    <text evidence="6">The sequence shown here is derived from an EMBL/GenBank/DDBJ whole genome shotgun (WGS) entry which is preliminary data.</text>
</comment>
<evidence type="ECO:0000256" key="3">
    <source>
        <dbReference type="PROSITE-ProRule" id="PRU00464"/>
    </source>
</evidence>
<sequence>MKTLWAPWRLEYILSPPSTTCIFCEKPQQQKDEENYIVYRSKYSYIILNAYPYNSGHFMVVPYKHVEWLEQLTEAELRDLIETLIIGVRALKAEYKPDGLNIGINIGKAAGAGLEHLHIHVVPRWVGDTNYMPVLADTKVVSEHIREAYKRLKIAIEREARQKS</sequence>
<dbReference type="Gene3D" id="3.30.428.10">
    <property type="entry name" value="HIT-like"/>
    <property type="match status" value="1"/>
</dbReference>
<feature type="domain" description="HIT" evidence="4">
    <location>
        <begin position="22"/>
        <end position="131"/>
    </location>
</feature>
<evidence type="ECO:0000256" key="1">
    <source>
        <dbReference type="ARBA" id="ARBA00022741"/>
    </source>
</evidence>
<dbReference type="EMBL" id="QMQV01000002">
    <property type="protein sequence ID" value="RLE50663.1"/>
    <property type="molecule type" value="Genomic_DNA"/>
</dbReference>
<dbReference type="Proteomes" id="UP000272051">
    <property type="component" value="Unassembled WGS sequence"/>
</dbReference>
<evidence type="ECO:0000313" key="6">
    <source>
        <dbReference type="EMBL" id="RLE53419.1"/>
    </source>
</evidence>
<dbReference type="InterPro" id="IPR052908">
    <property type="entry name" value="AP-4-A_phosphorylase"/>
</dbReference>
<protein>
    <submittedName>
        <fullName evidence="6">HIT family hydrolase</fullName>
    </submittedName>
</protein>